<gene>
    <name evidence="12" type="ORF">LITE_LOCUS25550</name>
</gene>
<evidence type="ECO:0000313" key="13">
    <source>
        <dbReference type="Proteomes" id="UP001154282"/>
    </source>
</evidence>
<dbReference type="PANTHER" id="PTHR13620">
    <property type="entry name" value="3-5 EXONUCLEASE"/>
    <property type="match status" value="1"/>
</dbReference>
<dbReference type="GO" id="GO:0003676">
    <property type="term" value="F:nucleic acid binding"/>
    <property type="evidence" value="ECO:0007669"/>
    <property type="project" value="InterPro"/>
</dbReference>
<feature type="compositionally biased region" description="Low complexity" evidence="10">
    <location>
        <begin position="10"/>
        <end position="23"/>
    </location>
</feature>
<sequence length="342" mass="37698">MNSREPGVGSNDFSSSPSLAFSSVPDWGEPLTEHELEAIDAIEATFLSASTTSISSSIKEQDSSAQDDQASKRPCRRLPSSMLDFFTPFPLSPCKADVKMRYPAIKFGGRISYTRTSVEVEKAARELLRSLEAKRGESGHVAVGFDIEWKPTFRKGMFLSEIRMLCAFQNAVYSFVKTWKVGVPPGKAAVMQLCADIGQCYVMHIFHSGIPPSLRLLLRDSTLVKVGVGIDNDCVKVFKDYNVSVQGVGDLSCLANQKLGGEPRNWSLKALTEMLVSKELPKPNKIRLGNWEVKSLSKQQLQYAATDAFASWQLHQVLKELADTDNSARNETSEEVKAAVPP</sequence>
<dbReference type="SMART" id="SM00474">
    <property type="entry name" value="35EXOc"/>
    <property type="match status" value="1"/>
</dbReference>
<evidence type="ECO:0000256" key="10">
    <source>
        <dbReference type="SAM" id="MobiDB-lite"/>
    </source>
</evidence>
<evidence type="ECO:0000256" key="9">
    <source>
        <dbReference type="ARBA" id="ARBA00042761"/>
    </source>
</evidence>
<dbReference type="InterPro" id="IPR002562">
    <property type="entry name" value="3'-5'_exonuclease_dom"/>
</dbReference>
<comment type="subcellular location">
    <subcellularLocation>
        <location evidence="1">Nucleus</location>
    </subcellularLocation>
</comment>
<dbReference type="Pfam" id="PF01612">
    <property type="entry name" value="DNA_pol_A_exo1"/>
    <property type="match status" value="1"/>
</dbReference>
<dbReference type="InterPro" id="IPR036397">
    <property type="entry name" value="RNaseH_sf"/>
</dbReference>
<proteinExistence type="predicted"/>
<evidence type="ECO:0000256" key="4">
    <source>
        <dbReference type="ARBA" id="ARBA00022801"/>
    </source>
</evidence>
<evidence type="ECO:0000256" key="1">
    <source>
        <dbReference type="ARBA" id="ARBA00004123"/>
    </source>
</evidence>
<accession>A0AAV0LTC5</accession>
<dbReference type="GO" id="GO:0008408">
    <property type="term" value="F:3'-5' exonuclease activity"/>
    <property type="evidence" value="ECO:0007669"/>
    <property type="project" value="InterPro"/>
</dbReference>
<evidence type="ECO:0000259" key="11">
    <source>
        <dbReference type="SMART" id="SM00474"/>
    </source>
</evidence>
<organism evidence="12 13">
    <name type="scientific">Linum tenue</name>
    <dbReference type="NCBI Taxonomy" id="586396"/>
    <lineage>
        <taxon>Eukaryota</taxon>
        <taxon>Viridiplantae</taxon>
        <taxon>Streptophyta</taxon>
        <taxon>Embryophyta</taxon>
        <taxon>Tracheophyta</taxon>
        <taxon>Spermatophyta</taxon>
        <taxon>Magnoliopsida</taxon>
        <taxon>eudicotyledons</taxon>
        <taxon>Gunneridae</taxon>
        <taxon>Pentapetalae</taxon>
        <taxon>rosids</taxon>
        <taxon>fabids</taxon>
        <taxon>Malpighiales</taxon>
        <taxon>Linaceae</taxon>
        <taxon>Linum</taxon>
    </lineage>
</organism>
<comment type="caution">
    <text evidence="12">The sequence shown here is derived from an EMBL/GenBank/DDBJ whole genome shotgun (WGS) entry which is preliminary data.</text>
</comment>
<keyword evidence="4" id="KW-0378">Hydrolase</keyword>
<name>A0AAV0LTC5_9ROSI</name>
<dbReference type="SUPFAM" id="SSF53098">
    <property type="entry name" value="Ribonuclease H-like"/>
    <property type="match status" value="1"/>
</dbReference>
<reference evidence="12" key="1">
    <citation type="submission" date="2022-08" db="EMBL/GenBank/DDBJ databases">
        <authorList>
            <person name="Gutierrez-Valencia J."/>
        </authorList>
    </citation>
    <scope>NUCLEOTIDE SEQUENCE</scope>
</reference>
<evidence type="ECO:0000256" key="7">
    <source>
        <dbReference type="ARBA" id="ARBA00023242"/>
    </source>
</evidence>
<dbReference type="Gene3D" id="3.30.420.10">
    <property type="entry name" value="Ribonuclease H-like superfamily/Ribonuclease H"/>
    <property type="match status" value="1"/>
</dbReference>
<evidence type="ECO:0000256" key="8">
    <source>
        <dbReference type="ARBA" id="ARBA00040531"/>
    </source>
</evidence>
<dbReference type="CDD" id="cd06141">
    <property type="entry name" value="WRN_exo"/>
    <property type="match status" value="1"/>
</dbReference>
<evidence type="ECO:0000256" key="6">
    <source>
        <dbReference type="ARBA" id="ARBA00022842"/>
    </source>
</evidence>
<feature type="region of interest" description="Disordered" evidence="10">
    <location>
        <begin position="1"/>
        <end position="26"/>
    </location>
</feature>
<dbReference type="GO" id="GO:0006139">
    <property type="term" value="P:nucleobase-containing compound metabolic process"/>
    <property type="evidence" value="ECO:0007669"/>
    <property type="project" value="InterPro"/>
</dbReference>
<keyword evidence="6" id="KW-0460">Magnesium</keyword>
<feature type="domain" description="3'-5' exonuclease" evidence="11">
    <location>
        <begin position="141"/>
        <end position="323"/>
    </location>
</feature>
<keyword evidence="3" id="KW-0479">Metal-binding</keyword>
<dbReference type="GO" id="GO:0005634">
    <property type="term" value="C:nucleus"/>
    <property type="evidence" value="ECO:0007669"/>
    <property type="project" value="UniProtKB-SubCell"/>
</dbReference>
<evidence type="ECO:0000256" key="5">
    <source>
        <dbReference type="ARBA" id="ARBA00022839"/>
    </source>
</evidence>
<dbReference type="AlphaFoldDB" id="A0AAV0LTC5"/>
<dbReference type="PANTHER" id="PTHR13620:SF109">
    <property type="entry name" value="3'-5' EXONUCLEASE"/>
    <property type="match status" value="1"/>
</dbReference>
<evidence type="ECO:0000256" key="2">
    <source>
        <dbReference type="ARBA" id="ARBA00022722"/>
    </source>
</evidence>
<keyword evidence="5" id="KW-0269">Exonuclease</keyword>
<protein>
    <recommendedName>
        <fullName evidence="8">3'-5' exonuclease</fullName>
    </recommendedName>
    <alternativeName>
        <fullName evidence="9">Werner Syndrome-like exonuclease</fullName>
    </alternativeName>
</protein>
<dbReference type="Proteomes" id="UP001154282">
    <property type="component" value="Unassembled WGS sequence"/>
</dbReference>
<dbReference type="InterPro" id="IPR051132">
    <property type="entry name" value="3-5_Exonuclease_domain"/>
</dbReference>
<keyword evidence="13" id="KW-1185">Reference proteome</keyword>
<evidence type="ECO:0000313" key="12">
    <source>
        <dbReference type="EMBL" id="CAI0437693.1"/>
    </source>
</evidence>
<keyword evidence="2" id="KW-0540">Nuclease</keyword>
<dbReference type="GO" id="GO:0046872">
    <property type="term" value="F:metal ion binding"/>
    <property type="evidence" value="ECO:0007669"/>
    <property type="project" value="UniProtKB-KW"/>
</dbReference>
<dbReference type="EMBL" id="CAMGYJ010000006">
    <property type="protein sequence ID" value="CAI0437693.1"/>
    <property type="molecule type" value="Genomic_DNA"/>
</dbReference>
<evidence type="ECO:0000256" key="3">
    <source>
        <dbReference type="ARBA" id="ARBA00022723"/>
    </source>
</evidence>
<dbReference type="InterPro" id="IPR012337">
    <property type="entry name" value="RNaseH-like_sf"/>
</dbReference>
<keyword evidence="7" id="KW-0539">Nucleus</keyword>